<sequence length="285" mass="29696">MKVLISADMEGATGVTCPDDCAPGHARWEYNRRLLTGDVNAAVAGFAAAGATEILVNEAHADQRNLLLDQLDDRASLLIGTHKPLGMMEGIDRSPDAVAFIGYHTGAGQPGVLAHTYLPNTVTEVRIDGRPASEGRMNALLADEYGVPVVLVTGDDLCCQDAADWAPHAATAAVKTCVDRYSAVCLPPSRSAGLITAAARDGLTALAGRAAVGATAGPTAPPPGGYTYQVSFDAAHLAPAASYIPGVDQIDPLTVRYTLPTMYEAIRCFRAVTRVATSAVENCYG</sequence>
<comment type="caution">
    <text evidence="1">The sequence shown here is derived from an EMBL/GenBank/DDBJ whole genome shotgun (WGS) entry which is preliminary data.</text>
</comment>
<dbReference type="RefSeq" id="WP_380533294.1">
    <property type="nucleotide sequence ID" value="NZ_JBHFAB010000003.1"/>
</dbReference>
<dbReference type="InterPro" id="IPR007035">
    <property type="entry name" value="Peptidase_M55"/>
</dbReference>
<dbReference type="CDD" id="cd08663">
    <property type="entry name" value="DAP_dppA_1"/>
    <property type="match status" value="1"/>
</dbReference>
<dbReference type="InterPro" id="IPR036177">
    <property type="entry name" value="Peptidase_M55_sf"/>
</dbReference>
<gene>
    <name evidence="1" type="ORF">ACEZDE_06180</name>
</gene>
<evidence type="ECO:0000313" key="1">
    <source>
        <dbReference type="EMBL" id="MFC1416228.1"/>
    </source>
</evidence>
<dbReference type="Gene3D" id="3.40.50.10780">
    <property type="entry name" value="Dipeptide transport protein"/>
    <property type="match status" value="1"/>
</dbReference>
<keyword evidence="2" id="KW-1185">Reference proteome</keyword>
<dbReference type="PIRSF" id="PIRSF015853">
    <property type="entry name" value="Pep_DppA"/>
    <property type="match status" value="1"/>
</dbReference>
<dbReference type="InterPro" id="IPR027476">
    <property type="entry name" value="DppA_N"/>
</dbReference>
<evidence type="ECO:0000313" key="2">
    <source>
        <dbReference type="Proteomes" id="UP001592531"/>
    </source>
</evidence>
<protein>
    <submittedName>
        <fullName evidence="1">M55 family metallopeptidase</fullName>
    </submittedName>
</protein>
<dbReference type="Proteomes" id="UP001592531">
    <property type="component" value="Unassembled WGS sequence"/>
</dbReference>
<organism evidence="1 2">
    <name type="scientific">Streptacidiphilus cavernicola</name>
    <dbReference type="NCBI Taxonomy" id="3342716"/>
    <lineage>
        <taxon>Bacteria</taxon>
        <taxon>Bacillati</taxon>
        <taxon>Actinomycetota</taxon>
        <taxon>Actinomycetes</taxon>
        <taxon>Kitasatosporales</taxon>
        <taxon>Streptomycetaceae</taxon>
        <taxon>Streptacidiphilus</taxon>
    </lineage>
</organism>
<proteinExistence type="predicted"/>
<name>A0ABV6VRC7_9ACTN</name>
<dbReference type="Gene3D" id="3.30.1360.130">
    <property type="entry name" value="Dipeptide transport protein"/>
    <property type="match status" value="1"/>
</dbReference>
<dbReference type="SUPFAM" id="SSF63992">
    <property type="entry name" value="Dipeptide transport protein"/>
    <property type="match status" value="1"/>
</dbReference>
<dbReference type="EMBL" id="JBHFAB010000003">
    <property type="protein sequence ID" value="MFC1416228.1"/>
    <property type="molecule type" value="Genomic_DNA"/>
</dbReference>
<accession>A0ABV6VRC7</accession>
<reference evidence="1 2" key="1">
    <citation type="submission" date="2024-09" db="EMBL/GenBank/DDBJ databases">
        <authorList>
            <person name="Lee S.D."/>
        </authorList>
    </citation>
    <scope>NUCLEOTIDE SEQUENCE [LARGE SCALE GENOMIC DNA]</scope>
    <source>
        <strain evidence="1 2">N8-3</strain>
    </source>
</reference>
<dbReference type="Pfam" id="PF04951">
    <property type="entry name" value="Peptidase_M55"/>
    <property type="match status" value="1"/>
</dbReference>